<name>A0ABR2Z669_9AGAR</name>
<reference evidence="2 3" key="1">
    <citation type="submission" date="2024-05" db="EMBL/GenBank/DDBJ databases">
        <title>A draft genome resource for the thread blight pathogen Marasmius tenuissimus strain MS-2.</title>
        <authorList>
            <person name="Yulfo-Soto G.E."/>
            <person name="Baruah I.K."/>
            <person name="Amoako-Attah I."/>
            <person name="Bukari Y."/>
            <person name="Meinhardt L.W."/>
            <person name="Bailey B.A."/>
            <person name="Cohen S.P."/>
        </authorList>
    </citation>
    <scope>NUCLEOTIDE SEQUENCE [LARGE SCALE GENOMIC DNA]</scope>
    <source>
        <strain evidence="2 3">MS-2</strain>
    </source>
</reference>
<keyword evidence="3" id="KW-1185">Reference proteome</keyword>
<evidence type="ECO:0000313" key="2">
    <source>
        <dbReference type="EMBL" id="KAL0056734.1"/>
    </source>
</evidence>
<evidence type="ECO:0000313" key="3">
    <source>
        <dbReference type="Proteomes" id="UP001437256"/>
    </source>
</evidence>
<evidence type="ECO:0000256" key="1">
    <source>
        <dbReference type="SAM" id="MobiDB-lite"/>
    </source>
</evidence>
<dbReference type="Proteomes" id="UP001437256">
    <property type="component" value="Unassembled WGS sequence"/>
</dbReference>
<comment type="caution">
    <text evidence="2">The sequence shown here is derived from an EMBL/GenBank/DDBJ whole genome shotgun (WGS) entry which is preliminary data.</text>
</comment>
<accession>A0ABR2Z669</accession>
<feature type="region of interest" description="Disordered" evidence="1">
    <location>
        <begin position="290"/>
        <end position="325"/>
    </location>
</feature>
<protein>
    <recommendedName>
        <fullName evidence="4">Transposase</fullName>
    </recommendedName>
</protein>
<evidence type="ECO:0008006" key="4">
    <source>
        <dbReference type="Google" id="ProtNLM"/>
    </source>
</evidence>
<feature type="compositionally biased region" description="Polar residues" evidence="1">
    <location>
        <begin position="607"/>
        <end position="625"/>
    </location>
</feature>
<proteinExistence type="predicted"/>
<feature type="region of interest" description="Disordered" evidence="1">
    <location>
        <begin position="595"/>
        <end position="633"/>
    </location>
</feature>
<dbReference type="EMBL" id="JBBXMP010001013">
    <property type="protein sequence ID" value="KAL0056734.1"/>
    <property type="molecule type" value="Genomic_DNA"/>
</dbReference>
<sequence length="633" mass="70890">MVIVNKALTKTMTIMRVYIEHESTETFEMMFDEIQKLVLRLTNRAISFRWLQKDGNLICMNSDMCIAQVIGAGRSFLKTKDPVHGLKTDNPEVLVQHFIKLCHVHILRGIKQLEPALKNESPDVFQRLKTCTTHIQTWEDIQNFEKWVRKLNNKQVLNWWNQKRVHKWIIPCMVKSLSSINSDDWDCVPNSTNAGEAQHAWTNGETGIKLRLVEAITHAREADTATLRLYKTALADGVQQNKNNELRNRMSRSVGRTNTVIAKKKASAQQKHQQNRAKVEIAHLRQRIRELQAGGKNGHSSSPTRSRRKPERIFSDCTSSGRPKTDVVDMPEVLEIISDDGMFFKTWDQTPESCPYLTPTPEVNPAPTEPIYFDSYPHPSQPYEQKTSVTSGSSLNNEFESGIDGHSATPGLNNTVPEAEGNGTTFAHSSFNDKYVYELPAFQSKEGELTEFELESLLAELSLPSLTALYFSDNGADLSDPGAQPGNIEDFGFSFNDPDHPFLCPAPEAALSASDMLSNNFYDFVLPPPPSPIVSELVPLLSSSPSPSIVQFDNITDGIAGPEADGRLRPSWSMQYVEDREVGCTVSADNILADGSRRKRKPVSTIDYGSQTTSTISRKPTSSRKPASKHRRI</sequence>
<organism evidence="2 3">
    <name type="scientific">Marasmius tenuissimus</name>
    <dbReference type="NCBI Taxonomy" id="585030"/>
    <lineage>
        <taxon>Eukaryota</taxon>
        <taxon>Fungi</taxon>
        <taxon>Dikarya</taxon>
        <taxon>Basidiomycota</taxon>
        <taxon>Agaricomycotina</taxon>
        <taxon>Agaricomycetes</taxon>
        <taxon>Agaricomycetidae</taxon>
        <taxon>Agaricales</taxon>
        <taxon>Marasmiineae</taxon>
        <taxon>Marasmiaceae</taxon>
        <taxon>Marasmius</taxon>
    </lineage>
</organism>
<gene>
    <name evidence="2" type="ORF">AAF712_016658</name>
</gene>